<dbReference type="InterPro" id="IPR036909">
    <property type="entry name" value="Cyt_c-like_dom_sf"/>
</dbReference>
<keyword evidence="8" id="KW-1185">Reference proteome</keyword>
<proteinExistence type="predicted"/>
<dbReference type="InterPro" id="IPR051459">
    <property type="entry name" value="Cytochrome_c-type_DH"/>
</dbReference>
<sequence length="172" mass="18273">MSTRNCLRLACLLPVLAFADNESPQLGEELSAAEADAVSFTVMPDGAGLPAGAGTVATGEKIYLQQCVACHGVNGEGGPNDRLAGGHGSLQSNLPVKTIGSYWPFATTLFDYVRRAMPYTAPGSLDDDEVYAVTAYLLHLNGVIDGNAVMNAQSLPLVKMPNRDNFDWAWQP</sequence>
<gene>
    <name evidence="7" type="ORF">BA177_08575</name>
</gene>
<feature type="domain" description="Cytochrome c" evidence="6">
    <location>
        <begin position="54"/>
        <end position="141"/>
    </location>
</feature>
<evidence type="ECO:0000259" key="6">
    <source>
        <dbReference type="PROSITE" id="PS51007"/>
    </source>
</evidence>
<name>A0A193LFG5_9GAMM</name>
<dbReference type="GO" id="GO:0020037">
    <property type="term" value="F:heme binding"/>
    <property type="evidence" value="ECO:0007669"/>
    <property type="project" value="InterPro"/>
</dbReference>
<evidence type="ECO:0000256" key="5">
    <source>
        <dbReference type="SAM" id="SignalP"/>
    </source>
</evidence>
<evidence type="ECO:0000256" key="1">
    <source>
        <dbReference type="ARBA" id="ARBA00022617"/>
    </source>
</evidence>
<accession>A0A193LFG5</accession>
<dbReference type="OrthoDB" id="9811281at2"/>
<protein>
    <recommendedName>
        <fullName evidence="6">Cytochrome c domain-containing protein</fullName>
    </recommendedName>
</protein>
<dbReference type="EMBL" id="CP016268">
    <property type="protein sequence ID" value="ANO51247.1"/>
    <property type="molecule type" value="Genomic_DNA"/>
</dbReference>
<dbReference type="PANTHER" id="PTHR35008:SF8">
    <property type="entry name" value="ALCOHOL DEHYDROGENASE CYTOCHROME C SUBUNIT"/>
    <property type="match status" value="1"/>
</dbReference>
<dbReference type="PROSITE" id="PS51007">
    <property type="entry name" value="CYTC"/>
    <property type="match status" value="1"/>
</dbReference>
<dbReference type="GO" id="GO:0009055">
    <property type="term" value="F:electron transfer activity"/>
    <property type="evidence" value="ECO:0007669"/>
    <property type="project" value="InterPro"/>
</dbReference>
<organism evidence="7 8">
    <name type="scientific">Woeseia oceani</name>
    <dbReference type="NCBI Taxonomy" id="1548547"/>
    <lineage>
        <taxon>Bacteria</taxon>
        <taxon>Pseudomonadati</taxon>
        <taxon>Pseudomonadota</taxon>
        <taxon>Gammaproteobacteria</taxon>
        <taxon>Woeseiales</taxon>
        <taxon>Woeseiaceae</taxon>
        <taxon>Woeseia</taxon>
    </lineage>
</organism>
<feature type="chain" id="PRO_5008260166" description="Cytochrome c domain-containing protein" evidence="5">
    <location>
        <begin position="20"/>
        <end position="172"/>
    </location>
</feature>
<dbReference type="InterPro" id="IPR009056">
    <property type="entry name" value="Cyt_c-like_dom"/>
</dbReference>
<feature type="signal peptide" evidence="5">
    <location>
        <begin position="1"/>
        <end position="19"/>
    </location>
</feature>
<dbReference type="Pfam" id="PF00034">
    <property type="entry name" value="Cytochrom_C"/>
    <property type="match status" value="1"/>
</dbReference>
<evidence type="ECO:0000313" key="7">
    <source>
        <dbReference type="EMBL" id="ANO51247.1"/>
    </source>
</evidence>
<keyword evidence="5" id="KW-0732">Signal</keyword>
<dbReference type="KEGG" id="woc:BA177_08575"/>
<dbReference type="STRING" id="1548547.BA177_08575"/>
<dbReference type="AlphaFoldDB" id="A0A193LFG5"/>
<dbReference type="SUPFAM" id="SSF46626">
    <property type="entry name" value="Cytochrome c"/>
    <property type="match status" value="1"/>
</dbReference>
<evidence type="ECO:0000313" key="8">
    <source>
        <dbReference type="Proteomes" id="UP000092695"/>
    </source>
</evidence>
<dbReference type="GO" id="GO:0046872">
    <property type="term" value="F:metal ion binding"/>
    <property type="evidence" value="ECO:0007669"/>
    <property type="project" value="UniProtKB-KW"/>
</dbReference>
<dbReference type="RefSeq" id="WP_068615409.1">
    <property type="nucleotide sequence ID" value="NZ_CP016268.1"/>
</dbReference>
<dbReference type="Proteomes" id="UP000092695">
    <property type="component" value="Chromosome"/>
</dbReference>
<dbReference type="Gene3D" id="1.10.760.10">
    <property type="entry name" value="Cytochrome c-like domain"/>
    <property type="match status" value="1"/>
</dbReference>
<dbReference type="PANTHER" id="PTHR35008">
    <property type="entry name" value="BLL4482 PROTEIN-RELATED"/>
    <property type="match status" value="1"/>
</dbReference>
<keyword evidence="2 4" id="KW-0479">Metal-binding</keyword>
<evidence type="ECO:0000256" key="3">
    <source>
        <dbReference type="ARBA" id="ARBA00023004"/>
    </source>
</evidence>
<evidence type="ECO:0000256" key="4">
    <source>
        <dbReference type="PROSITE-ProRule" id="PRU00433"/>
    </source>
</evidence>
<reference evidence="7 8" key="1">
    <citation type="submission" date="2016-06" db="EMBL/GenBank/DDBJ databases">
        <title>Complete genome sequence of a deep-branching marine Gamma Proteobacterium Woeseia oceani type strain XK5.</title>
        <authorList>
            <person name="Mu D."/>
            <person name="Du Z."/>
        </authorList>
    </citation>
    <scope>NUCLEOTIDE SEQUENCE [LARGE SCALE GENOMIC DNA]</scope>
    <source>
        <strain evidence="7 8">XK5</strain>
    </source>
</reference>
<evidence type="ECO:0000256" key="2">
    <source>
        <dbReference type="ARBA" id="ARBA00022723"/>
    </source>
</evidence>
<keyword evidence="3 4" id="KW-0408">Iron</keyword>
<keyword evidence="1 4" id="KW-0349">Heme</keyword>